<keyword evidence="1" id="KW-0808">Transferase</keyword>
<sequence length="167" mass="19488">MFMRLMKSQDIDKMQPIISACKWTANFPRNYYINYMQHWPHLCIVAELKGKLCGYTLAKLDRGMEGVFGHISAVTIKAEFRGRNLGSRLMAQMEMEFAKVKEAKYVDLFVKETNKNAIGFYEHLGYEIHRRIPFYYDDCDALEMRKTLARAHDTPQISCNAEKTKNS</sequence>
<dbReference type="SUPFAM" id="SSF55729">
    <property type="entry name" value="Acyl-CoA N-acyltransferases (Nat)"/>
    <property type="match status" value="1"/>
</dbReference>
<dbReference type="Pfam" id="PF00583">
    <property type="entry name" value="Acetyltransf_1"/>
    <property type="match status" value="1"/>
</dbReference>
<accession>A0A6U6ADK4</accession>
<dbReference type="GO" id="GO:1990189">
    <property type="term" value="F:protein N-terminal-serine acetyltransferase activity"/>
    <property type="evidence" value="ECO:0007669"/>
    <property type="project" value="TreeGrafter"/>
</dbReference>
<dbReference type="InterPro" id="IPR016181">
    <property type="entry name" value="Acyl_CoA_acyltransferase"/>
</dbReference>
<dbReference type="PANTHER" id="PTHR23091">
    <property type="entry name" value="N-TERMINAL ACETYLTRANSFERASE"/>
    <property type="match status" value="1"/>
</dbReference>
<evidence type="ECO:0000256" key="3">
    <source>
        <dbReference type="ARBA" id="ARBA00025786"/>
    </source>
</evidence>
<evidence type="ECO:0000259" key="4">
    <source>
        <dbReference type="PROSITE" id="PS51186"/>
    </source>
</evidence>
<dbReference type="Gene3D" id="3.40.630.30">
    <property type="match status" value="1"/>
</dbReference>
<evidence type="ECO:0000256" key="2">
    <source>
        <dbReference type="ARBA" id="ARBA00023315"/>
    </source>
</evidence>
<evidence type="ECO:0000313" key="5">
    <source>
        <dbReference type="EMBL" id="CAE2304887.1"/>
    </source>
</evidence>
<dbReference type="InterPro" id="IPR000182">
    <property type="entry name" value="GNAT_dom"/>
</dbReference>
<reference evidence="5" key="1">
    <citation type="submission" date="2021-01" db="EMBL/GenBank/DDBJ databases">
        <authorList>
            <person name="Corre E."/>
            <person name="Pelletier E."/>
            <person name="Niang G."/>
            <person name="Scheremetjew M."/>
            <person name="Finn R."/>
            <person name="Kale V."/>
            <person name="Holt S."/>
            <person name="Cochrane G."/>
            <person name="Meng A."/>
            <person name="Brown T."/>
            <person name="Cohen L."/>
        </authorList>
    </citation>
    <scope>NUCLEOTIDE SEQUENCE</scope>
    <source>
        <strain evidence="5">CCMP 2712</strain>
    </source>
</reference>
<dbReference type="GO" id="GO:0031415">
    <property type="term" value="C:NatA complex"/>
    <property type="evidence" value="ECO:0007669"/>
    <property type="project" value="InterPro"/>
</dbReference>
<dbReference type="PANTHER" id="PTHR23091:SF4">
    <property type="entry name" value="N-TERMINAL AMINO-ACID N(ALPHA)-ACETYLTRANSFERASE NATA"/>
    <property type="match status" value="1"/>
</dbReference>
<dbReference type="EMBL" id="HBKN01022970">
    <property type="protein sequence ID" value="CAE2304887.1"/>
    <property type="molecule type" value="Transcribed_RNA"/>
</dbReference>
<dbReference type="InterPro" id="IPR045047">
    <property type="entry name" value="Ard1-like"/>
</dbReference>
<keyword evidence="2" id="KW-0012">Acyltransferase</keyword>
<evidence type="ECO:0000313" key="6">
    <source>
        <dbReference type="EMBL" id="CAE2305068.1"/>
    </source>
</evidence>
<proteinExistence type="inferred from homology"/>
<comment type="similarity">
    <text evidence="3">Belongs to the acetyltransferase family. ARD1 subfamily.</text>
</comment>
<feature type="domain" description="N-acetyltransferase" evidence="4">
    <location>
        <begin position="1"/>
        <end position="149"/>
    </location>
</feature>
<dbReference type="PROSITE" id="PS51186">
    <property type="entry name" value="GNAT"/>
    <property type="match status" value="1"/>
</dbReference>
<dbReference type="GO" id="GO:1990190">
    <property type="term" value="F:protein-N-terminal-glutamate acetyltransferase activity"/>
    <property type="evidence" value="ECO:0007669"/>
    <property type="project" value="TreeGrafter"/>
</dbReference>
<name>A0A6U6ADK4_GUITH</name>
<dbReference type="AlphaFoldDB" id="A0A6U6ADK4"/>
<organism evidence="5">
    <name type="scientific">Guillardia theta</name>
    <name type="common">Cryptophyte</name>
    <name type="synonym">Cryptomonas phi</name>
    <dbReference type="NCBI Taxonomy" id="55529"/>
    <lineage>
        <taxon>Eukaryota</taxon>
        <taxon>Cryptophyceae</taxon>
        <taxon>Pyrenomonadales</taxon>
        <taxon>Geminigeraceae</taxon>
        <taxon>Guillardia</taxon>
    </lineage>
</organism>
<dbReference type="CDD" id="cd04301">
    <property type="entry name" value="NAT_SF"/>
    <property type="match status" value="1"/>
</dbReference>
<protein>
    <recommendedName>
        <fullName evidence="4">N-acetyltransferase domain-containing protein</fullName>
    </recommendedName>
</protein>
<gene>
    <name evidence="5" type="ORF">GTHE00462_LOCUS18037</name>
    <name evidence="6" type="ORF">GTHE00462_LOCUS18137</name>
</gene>
<dbReference type="EMBL" id="HBKN01023092">
    <property type="protein sequence ID" value="CAE2305068.1"/>
    <property type="molecule type" value="Transcribed_RNA"/>
</dbReference>
<evidence type="ECO:0000256" key="1">
    <source>
        <dbReference type="ARBA" id="ARBA00022679"/>
    </source>
</evidence>